<dbReference type="OrthoDB" id="440745at2759"/>
<dbReference type="GO" id="GO:0005930">
    <property type="term" value="C:axoneme"/>
    <property type="evidence" value="ECO:0007669"/>
    <property type="project" value="UniProtKB-SubCell"/>
</dbReference>
<sequence>MASLSVKPGQRFTMPDWQNHSLLISADAEQQRYNSHNVRQEGRVLRNETGNQARWDEHNSRTRLKDRVTTIDRWREALARCLTEMDAEIDALTKVCWEGRWLEMNLHSLDGM</sequence>
<dbReference type="Pfam" id="PF03148">
    <property type="entry name" value="Tektin"/>
    <property type="match status" value="1"/>
</dbReference>
<dbReference type="GO" id="GO:0060271">
    <property type="term" value="P:cilium assembly"/>
    <property type="evidence" value="ECO:0007669"/>
    <property type="project" value="UniProtKB-UniRule"/>
</dbReference>
<keyword evidence="3" id="KW-0282">Flagellum</keyword>
<dbReference type="AlphaFoldDB" id="A0A8C5TPL4"/>
<evidence type="ECO:0000256" key="1">
    <source>
        <dbReference type="ARBA" id="ARBA00007209"/>
    </source>
</evidence>
<organism evidence="4 5">
    <name type="scientific">Malurus cyaneus samueli</name>
    <dbReference type="NCBI Taxonomy" id="2593467"/>
    <lineage>
        <taxon>Eukaryota</taxon>
        <taxon>Metazoa</taxon>
        <taxon>Chordata</taxon>
        <taxon>Craniata</taxon>
        <taxon>Vertebrata</taxon>
        <taxon>Euteleostomi</taxon>
        <taxon>Archelosauria</taxon>
        <taxon>Archosauria</taxon>
        <taxon>Dinosauria</taxon>
        <taxon>Saurischia</taxon>
        <taxon>Theropoda</taxon>
        <taxon>Coelurosauria</taxon>
        <taxon>Aves</taxon>
        <taxon>Neognathae</taxon>
        <taxon>Neoaves</taxon>
        <taxon>Telluraves</taxon>
        <taxon>Australaves</taxon>
        <taxon>Passeriformes</taxon>
        <taxon>Meliphagoidea</taxon>
        <taxon>Maluridae</taxon>
        <taxon>Malurus</taxon>
    </lineage>
</organism>
<dbReference type="PANTHER" id="PTHR19960:SF7">
    <property type="entry name" value="TEKTIN"/>
    <property type="match status" value="1"/>
</dbReference>
<dbReference type="InterPro" id="IPR000435">
    <property type="entry name" value="Tektins"/>
</dbReference>
<name>A0A8C5TPL4_9PASS</name>
<dbReference type="GO" id="GO:0060294">
    <property type="term" value="P:cilium movement involved in cell motility"/>
    <property type="evidence" value="ECO:0007669"/>
    <property type="project" value="UniProtKB-UniRule"/>
</dbReference>
<reference evidence="4" key="1">
    <citation type="submission" date="2025-08" db="UniProtKB">
        <authorList>
            <consortium name="Ensembl"/>
        </authorList>
    </citation>
    <scope>IDENTIFICATION</scope>
</reference>
<keyword evidence="3" id="KW-0969">Cilium</keyword>
<evidence type="ECO:0000313" key="5">
    <source>
        <dbReference type="Proteomes" id="UP000694560"/>
    </source>
</evidence>
<proteinExistence type="inferred from homology"/>
<dbReference type="InterPro" id="IPR048256">
    <property type="entry name" value="Tektin-like"/>
</dbReference>
<keyword evidence="5" id="KW-1185">Reference proteome</keyword>
<dbReference type="Proteomes" id="UP000694560">
    <property type="component" value="Unplaced"/>
</dbReference>
<comment type="subcellular location">
    <subcellularLocation>
        <location evidence="3">Cytoplasm</location>
        <location evidence="3">Cytoskeleton</location>
        <location evidence="3">Cilium axoneme</location>
    </subcellularLocation>
</comment>
<reference evidence="4" key="2">
    <citation type="submission" date="2025-09" db="UniProtKB">
        <authorList>
            <consortium name="Ensembl"/>
        </authorList>
    </citation>
    <scope>IDENTIFICATION</scope>
</reference>
<evidence type="ECO:0000313" key="4">
    <source>
        <dbReference type="Ensembl" id="ENSMCSP00000010108.1"/>
    </source>
</evidence>
<dbReference type="PANTHER" id="PTHR19960">
    <property type="entry name" value="TEKTIN"/>
    <property type="match status" value="1"/>
</dbReference>
<protein>
    <recommendedName>
        <fullName evidence="3">Tektin</fullName>
    </recommendedName>
</protein>
<comment type="similarity">
    <text evidence="1 3">Belongs to the tektin family.</text>
</comment>
<accession>A0A8C5TPL4</accession>
<keyword evidence="2" id="KW-0963">Cytoplasm</keyword>
<evidence type="ECO:0000256" key="3">
    <source>
        <dbReference type="RuleBase" id="RU367040"/>
    </source>
</evidence>
<dbReference type="GO" id="GO:0005634">
    <property type="term" value="C:nucleus"/>
    <property type="evidence" value="ECO:0007669"/>
    <property type="project" value="TreeGrafter"/>
</dbReference>
<keyword evidence="3" id="KW-0966">Cell projection</keyword>
<dbReference type="GO" id="GO:0015630">
    <property type="term" value="C:microtubule cytoskeleton"/>
    <property type="evidence" value="ECO:0007669"/>
    <property type="project" value="UniProtKB-UniRule"/>
</dbReference>
<dbReference type="Ensembl" id="ENSMCST00000010367.1">
    <property type="protein sequence ID" value="ENSMCSP00000010108.1"/>
    <property type="gene ID" value="ENSMCSG00000007175.1"/>
</dbReference>
<evidence type="ECO:0000256" key="2">
    <source>
        <dbReference type="ARBA" id="ARBA00022490"/>
    </source>
</evidence>